<keyword evidence="3" id="KW-1185">Reference proteome</keyword>
<dbReference type="PANTHER" id="PTHR12706">
    <property type="entry name" value="STRAWBERRY NOTCH-RELATED"/>
    <property type="match status" value="1"/>
</dbReference>
<feature type="region of interest" description="Disordered" evidence="1">
    <location>
        <begin position="1"/>
        <end position="20"/>
    </location>
</feature>
<organism evidence="2 3">
    <name type="scientific">Saguinus oedipus</name>
    <name type="common">Cotton-top tamarin</name>
    <name type="synonym">Oedipomidas oedipus</name>
    <dbReference type="NCBI Taxonomy" id="9490"/>
    <lineage>
        <taxon>Eukaryota</taxon>
        <taxon>Metazoa</taxon>
        <taxon>Chordata</taxon>
        <taxon>Craniata</taxon>
        <taxon>Vertebrata</taxon>
        <taxon>Euteleostomi</taxon>
        <taxon>Mammalia</taxon>
        <taxon>Eutheria</taxon>
        <taxon>Euarchontoglires</taxon>
        <taxon>Primates</taxon>
        <taxon>Haplorrhini</taxon>
        <taxon>Platyrrhini</taxon>
        <taxon>Cebidae</taxon>
        <taxon>Callitrichinae</taxon>
        <taxon>Saguinus</taxon>
    </lineage>
</organism>
<accession>A0ABQ9TPY7</accession>
<evidence type="ECO:0000313" key="3">
    <source>
        <dbReference type="Proteomes" id="UP001266305"/>
    </source>
</evidence>
<feature type="region of interest" description="Disordered" evidence="1">
    <location>
        <begin position="144"/>
        <end position="164"/>
    </location>
</feature>
<dbReference type="InterPro" id="IPR026741">
    <property type="entry name" value="SNO"/>
</dbReference>
<protein>
    <submittedName>
        <fullName evidence="2">Uncharacterized protein</fullName>
    </submittedName>
</protein>
<evidence type="ECO:0000256" key="1">
    <source>
        <dbReference type="SAM" id="MobiDB-lite"/>
    </source>
</evidence>
<gene>
    <name evidence="2" type="ORF">P7K49_032745</name>
</gene>
<dbReference type="Proteomes" id="UP001266305">
    <property type="component" value="Unassembled WGS sequence"/>
</dbReference>
<dbReference type="PANTHER" id="PTHR12706:SF5">
    <property type="entry name" value="PROTEIN STRAWBERRY NOTCH HOMOLOG 2"/>
    <property type="match status" value="1"/>
</dbReference>
<comment type="caution">
    <text evidence="2">The sequence shown here is derived from an EMBL/GenBank/DDBJ whole genome shotgun (WGS) entry which is preliminary data.</text>
</comment>
<proteinExistence type="predicted"/>
<dbReference type="EMBL" id="JASSZA010000019">
    <property type="protein sequence ID" value="KAK2086838.1"/>
    <property type="molecule type" value="Genomic_DNA"/>
</dbReference>
<name>A0ABQ9TPY7_SAGOE</name>
<sequence length="232" mass="24665">MGLTLSSPAGRPRGRGAKAPRLACEVAGVIRISDDSSTESDAGLDSDFNSSPESLVDDDVVIVDAIGLPSDDRGPLCLPQRDPHGPGVLDRVERLKQGLLDKVRRLGRELPINTLDELIDKLGGPQRVAEEWVFWEPRGQQPLVSSSAREATTARGGLSSPMSLSPKSPSLPCAGLCSDHCLNAFLGCPGQDSSPTAWLCGRLQPAPPSFTFSPVSPQCRPLGHWLADSTRP</sequence>
<evidence type="ECO:0000313" key="2">
    <source>
        <dbReference type="EMBL" id="KAK2086838.1"/>
    </source>
</evidence>
<reference evidence="2 3" key="1">
    <citation type="submission" date="2023-05" db="EMBL/GenBank/DDBJ databases">
        <title>B98-5 Cell Line De Novo Hybrid Assembly: An Optical Mapping Approach.</title>
        <authorList>
            <person name="Kananen K."/>
            <person name="Auerbach J.A."/>
            <person name="Kautto E."/>
            <person name="Blachly J.S."/>
        </authorList>
    </citation>
    <scope>NUCLEOTIDE SEQUENCE [LARGE SCALE GENOMIC DNA]</scope>
    <source>
        <strain evidence="2">B95-8</strain>
        <tissue evidence="2">Cell line</tissue>
    </source>
</reference>